<keyword evidence="6" id="KW-0862">Zinc</keyword>
<dbReference type="Gene3D" id="3.10.170.20">
    <property type="match status" value="1"/>
</dbReference>
<keyword evidence="4" id="KW-0479">Metal-binding</keyword>
<evidence type="ECO:0000313" key="10">
    <source>
        <dbReference type="Proteomes" id="UP001530377"/>
    </source>
</evidence>
<evidence type="ECO:0000256" key="7">
    <source>
        <dbReference type="ARBA" id="ARBA00023049"/>
    </source>
</evidence>
<dbReference type="EMBL" id="JALLPB020000702">
    <property type="protein sequence ID" value="KAL3806928.1"/>
    <property type="molecule type" value="Genomic_DNA"/>
</dbReference>
<evidence type="ECO:0000256" key="6">
    <source>
        <dbReference type="ARBA" id="ARBA00022833"/>
    </source>
</evidence>
<dbReference type="SUPFAM" id="SSF55486">
    <property type="entry name" value="Metalloproteases ('zincins'), catalytic domain"/>
    <property type="match status" value="1"/>
</dbReference>
<keyword evidence="5" id="KW-0378">Hydrolase</keyword>
<keyword evidence="7" id="KW-0482">Metalloprotease</keyword>
<name>A0ABD3R2J4_9STRA</name>
<dbReference type="InterPro" id="IPR001577">
    <property type="entry name" value="Peptidase_M8"/>
</dbReference>
<feature type="compositionally biased region" description="Polar residues" evidence="8">
    <location>
        <begin position="1474"/>
        <end position="1491"/>
    </location>
</feature>
<sequence length="1506" mass="167748">MTVMTMHIDASNGRRRVSDRKTKRRGTTKSTRLAIVRPFCDFDANVLLTTFERWNSFVPCRAAVMDPGYEDDDDDGRGGWREEEGILDEWVIFDVSVNGTDRRMVGEEEGMWECEESDRGTNGEDSGDDDGGSGDKDSTSSSSSTPSPMIRRCRRKRPVVGAPEYLDGVLADGSRTTSVDLFLLYSRTYTDSNDAVKAVDAIIEEFLSPGGWGRCFVNVFAVEAGIPKELDLYIPEAQSELLNWVNGPNRQYGAAYRIVQSGEWGNYEAFYLMEGESVPVKNYWLDAIIGEVDAHRPFAVLGSRYNGDKWDGFYESMPISLLHHANGNGIYNVSHPLLERITGQLEVEATGPYNSIPYDYRMSQIWTEGTLGIVPKLAPKIMLNEEGENITLSDNLEMFSTWADRWKGDEPYKFTNAIQNYAATNIIPRNLGPEYVVHGAKLYSPWDPTRMAITLVVSDWFYDRSLSLIKNLDDKDHPFSSVVIMIPESVSNSHDYSKYTSVPVTLQYRHAPDFMDLCAAKVMTDWFMITNSYHQVSRHVDLMFTSGFVPVIPFTPATYPLCLKYPYCMEIIMLSQRWHPKTNRVVLDMDMLYNTKERNEFCTEWMERYGANGQHLYATPPPLRLKRRGEEIVGPKGPTATDYLAYLTREKKGGMYKLIDRSLYGARRPFTKVFRKEENLDGLSVDELAKRFGMTLLSNTTECSCDRFQTENECLGSGLGCRWRPLFASCHPLEMIDDGVLICSTTKAATISPTVSIDASLGKKAPKVTGPESEVYFESRVNERDETGGEGVNDSNGDGPLAVRDLPALSVDKLANDILNSFDPISVSENMSPAASLLESFSRGEVLSSHQGTIKTSCPTYGPSIVPRRIEEFLYNNYSIDNGGRSFNNTASVIGRQVSTLVAVGRARHAQLQLVQFDPLKGLDIGLVKVPLPDEAKKRRTLVNYGETQSELRITFDTSSLLTLLRKLGQNFAAVDQYNLTKARINAYTDTILPSIVRLWGNLLRVYHPLYNVHPHSSSCGVTSIPQQHLEEGVTDADVVVYVEVKDLLTCSLDSRPELTICSFDQHMRPMIGSLSICLDDMDVQDNKVNEKEILHHTALLSQMLGRFLGLSPSLFKYFRNPATGLLWGERSVKISCGESQATRETMLSNIIQQGISRDGEPFYEVSSPTLRQVVRNHFDCQTLMGARLNGPVSDPNNDDECTFFNLDLRFHFDEDMTSISTNADGAFAVSPLSLALLEDSSWYKANFAAATTPSFGRGAGCGFVVSSCIVGGKVPDYSSGYFCASVELPGARSGCDYTHHHKAACDLEIDASPPEKNQYFLPSNPEFGSKFADVHYCPMRSRHLVPCTANGKAVAQLVGESFEENSRCFETDSNIPVCLETICNPVDRSLSFVVNGKHFYCSYYGEVINVYVGYSVFCPRIAVVCPDLVCPSNCSGKGVCDYCLDIPKCICDNPFDGTPGCYGGTSLAQNLEGKSQDEGSAQSSREQNYPDSGFPRSRPDVTIIM</sequence>
<evidence type="ECO:0000256" key="1">
    <source>
        <dbReference type="ARBA" id="ARBA00001947"/>
    </source>
</evidence>
<protein>
    <submittedName>
        <fullName evidence="9">Uncharacterized protein</fullName>
    </submittedName>
</protein>
<evidence type="ECO:0000256" key="8">
    <source>
        <dbReference type="SAM" id="MobiDB-lite"/>
    </source>
</evidence>
<comment type="cofactor">
    <cofactor evidence="1">
        <name>Zn(2+)</name>
        <dbReference type="ChEBI" id="CHEBI:29105"/>
    </cofactor>
</comment>
<gene>
    <name evidence="9" type="ORF">ACHAXA_006643</name>
</gene>
<evidence type="ECO:0000256" key="5">
    <source>
        <dbReference type="ARBA" id="ARBA00022801"/>
    </source>
</evidence>
<reference evidence="9 10" key="1">
    <citation type="submission" date="2024-10" db="EMBL/GenBank/DDBJ databases">
        <title>Updated reference genomes for cyclostephanoid diatoms.</title>
        <authorList>
            <person name="Roberts W.R."/>
            <person name="Alverson A.J."/>
        </authorList>
    </citation>
    <scope>NUCLEOTIDE SEQUENCE [LARGE SCALE GENOMIC DNA]</scope>
    <source>
        <strain evidence="9 10">AJA228-03</strain>
    </source>
</reference>
<proteinExistence type="inferred from homology"/>
<dbReference type="Gene3D" id="3.90.132.10">
    <property type="entry name" value="Leishmanolysin , domain 2"/>
    <property type="match status" value="1"/>
</dbReference>
<evidence type="ECO:0000313" key="9">
    <source>
        <dbReference type="EMBL" id="KAL3806928.1"/>
    </source>
</evidence>
<accession>A0ABD3R2J4</accession>
<feature type="compositionally biased region" description="Acidic residues" evidence="8">
    <location>
        <begin position="107"/>
        <end position="116"/>
    </location>
</feature>
<dbReference type="GO" id="GO:0008237">
    <property type="term" value="F:metallopeptidase activity"/>
    <property type="evidence" value="ECO:0007669"/>
    <property type="project" value="UniProtKB-KW"/>
</dbReference>
<evidence type="ECO:0000256" key="2">
    <source>
        <dbReference type="ARBA" id="ARBA00005860"/>
    </source>
</evidence>
<feature type="region of interest" description="Disordered" evidence="8">
    <location>
        <begin position="104"/>
        <end position="153"/>
    </location>
</feature>
<evidence type="ECO:0000256" key="4">
    <source>
        <dbReference type="ARBA" id="ARBA00022723"/>
    </source>
</evidence>
<comment type="caution">
    <text evidence="9">The sequence shown here is derived from an EMBL/GenBank/DDBJ whole genome shotgun (WGS) entry which is preliminary data.</text>
</comment>
<dbReference type="GO" id="GO:0006508">
    <property type="term" value="P:proteolysis"/>
    <property type="evidence" value="ECO:0007669"/>
    <property type="project" value="UniProtKB-KW"/>
</dbReference>
<comment type="similarity">
    <text evidence="2">Belongs to the peptidase M8 family.</text>
</comment>
<organism evidence="9 10">
    <name type="scientific">Cyclostephanos tholiformis</name>
    <dbReference type="NCBI Taxonomy" id="382380"/>
    <lineage>
        <taxon>Eukaryota</taxon>
        <taxon>Sar</taxon>
        <taxon>Stramenopiles</taxon>
        <taxon>Ochrophyta</taxon>
        <taxon>Bacillariophyta</taxon>
        <taxon>Coscinodiscophyceae</taxon>
        <taxon>Thalassiosirophycidae</taxon>
        <taxon>Stephanodiscales</taxon>
        <taxon>Stephanodiscaceae</taxon>
        <taxon>Cyclostephanos</taxon>
    </lineage>
</organism>
<dbReference type="Pfam" id="PF01457">
    <property type="entry name" value="Peptidase_M8"/>
    <property type="match status" value="2"/>
</dbReference>
<keyword evidence="3" id="KW-0645">Protease</keyword>
<dbReference type="PANTHER" id="PTHR10942">
    <property type="entry name" value="LEISHMANOLYSIN-LIKE PEPTIDASE"/>
    <property type="match status" value="1"/>
</dbReference>
<dbReference type="PANTHER" id="PTHR10942:SF0">
    <property type="entry name" value="LEISHMANOLYSIN-LIKE PEPTIDASE"/>
    <property type="match status" value="1"/>
</dbReference>
<keyword evidence="10" id="KW-1185">Reference proteome</keyword>
<feature type="region of interest" description="Disordered" evidence="8">
    <location>
        <begin position="1474"/>
        <end position="1506"/>
    </location>
</feature>
<dbReference type="GO" id="GO:0046872">
    <property type="term" value="F:metal ion binding"/>
    <property type="evidence" value="ECO:0007669"/>
    <property type="project" value="UniProtKB-KW"/>
</dbReference>
<dbReference type="Proteomes" id="UP001530377">
    <property type="component" value="Unassembled WGS sequence"/>
</dbReference>
<evidence type="ECO:0000256" key="3">
    <source>
        <dbReference type="ARBA" id="ARBA00022670"/>
    </source>
</evidence>